<proteinExistence type="predicted"/>
<dbReference type="Proteomes" id="UP001372338">
    <property type="component" value="Unassembled WGS sequence"/>
</dbReference>
<sequence>MVLVRDYFRSRGEGKTEQGGRRGSLFSKRFKKNYKECDCERGRERERASLVLFLLLLLLFLLPLFVYSFIF</sequence>
<evidence type="ECO:0008006" key="4">
    <source>
        <dbReference type="Google" id="ProtNLM"/>
    </source>
</evidence>
<name>A0AAN9ECI7_CROPI</name>
<feature type="transmembrane region" description="Helical" evidence="1">
    <location>
        <begin position="50"/>
        <end position="70"/>
    </location>
</feature>
<keyword evidence="1" id="KW-0812">Transmembrane</keyword>
<reference evidence="2 3" key="1">
    <citation type="submission" date="2024-01" db="EMBL/GenBank/DDBJ databases">
        <title>The genomes of 5 underutilized Papilionoideae crops provide insights into root nodulation and disease resistanc.</title>
        <authorList>
            <person name="Yuan L."/>
        </authorList>
    </citation>
    <scope>NUCLEOTIDE SEQUENCE [LARGE SCALE GENOMIC DNA]</scope>
    <source>
        <strain evidence="2">ZHUSHIDOU_FW_LH</strain>
        <tissue evidence="2">Leaf</tissue>
    </source>
</reference>
<organism evidence="2 3">
    <name type="scientific">Crotalaria pallida</name>
    <name type="common">Smooth rattlebox</name>
    <name type="synonym">Crotalaria striata</name>
    <dbReference type="NCBI Taxonomy" id="3830"/>
    <lineage>
        <taxon>Eukaryota</taxon>
        <taxon>Viridiplantae</taxon>
        <taxon>Streptophyta</taxon>
        <taxon>Embryophyta</taxon>
        <taxon>Tracheophyta</taxon>
        <taxon>Spermatophyta</taxon>
        <taxon>Magnoliopsida</taxon>
        <taxon>eudicotyledons</taxon>
        <taxon>Gunneridae</taxon>
        <taxon>Pentapetalae</taxon>
        <taxon>rosids</taxon>
        <taxon>fabids</taxon>
        <taxon>Fabales</taxon>
        <taxon>Fabaceae</taxon>
        <taxon>Papilionoideae</taxon>
        <taxon>50 kb inversion clade</taxon>
        <taxon>genistoids sensu lato</taxon>
        <taxon>core genistoids</taxon>
        <taxon>Crotalarieae</taxon>
        <taxon>Crotalaria</taxon>
    </lineage>
</organism>
<keyword evidence="3" id="KW-1185">Reference proteome</keyword>
<keyword evidence="1" id="KW-0472">Membrane</keyword>
<gene>
    <name evidence="2" type="ORF">RIF29_42223</name>
</gene>
<accession>A0AAN9ECI7</accession>
<protein>
    <recommendedName>
        <fullName evidence="4">Transmembrane protein</fullName>
    </recommendedName>
</protein>
<keyword evidence="1" id="KW-1133">Transmembrane helix</keyword>
<dbReference type="EMBL" id="JAYWIO010000008">
    <property type="protein sequence ID" value="KAK7247342.1"/>
    <property type="molecule type" value="Genomic_DNA"/>
</dbReference>
<dbReference type="AlphaFoldDB" id="A0AAN9ECI7"/>
<comment type="caution">
    <text evidence="2">The sequence shown here is derived from an EMBL/GenBank/DDBJ whole genome shotgun (WGS) entry which is preliminary data.</text>
</comment>
<evidence type="ECO:0000313" key="2">
    <source>
        <dbReference type="EMBL" id="KAK7247342.1"/>
    </source>
</evidence>
<evidence type="ECO:0000313" key="3">
    <source>
        <dbReference type="Proteomes" id="UP001372338"/>
    </source>
</evidence>
<evidence type="ECO:0000256" key="1">
    <source>
        <dbReference type="SAM" id="Phobius"/>
    </source>
</evidence>